<evidence type="ECO:0000313" key="4">
    <source>
        <dbReference type="Proteomes" id="UP000317227"/>
    </source>
</evidence>
<dbReference type="EMBL" id="LT960551">
    <property type="protein sequence ID" value="SOK58427.1"/>
    <property type="molecule type" value="Genomic_DNA"/>
</dbReference>
<accession>A0A2C9CX85</accession>
<name>A0A2C9CX85_9CAUD</name>
<evidence type="ECO:0000313" key="3">
    <source>
        <dbReference type="Proteomes" id="UP000240931"/>
    </source>
</evidence>
<dbReference type="EMBL" id="LR596615">
    <property type="protein sequence ID" value="VUE36196.1"/>
    <property type="molecule type" value="Genomic_DNA"/>
</dbReference>
<reference evidence="3" key="1">
    <citation type="submission" date="2017-10" db="EMBL/GenBank/DDBJ databases">
        <authorList>
            <person name="Skurnik M."/>
        </authorList>
    </citation>
    <scope>NUCLEOTIDE SEQUENCE [LARGE SCALE GENOMIC DNA]</scope>
</reference>
<dbReference type="OrthoDB" id="21999at10239"/>
<proteinExistence type="predicted"/>
<reference evidence="1" key="2">
    <citation type="submission" date="2017-10" db="EMBL/GenBank/DDBJ databases">
        <authorList>
            <person name="Banno H."/>
            <person name="Chua N.-H."/>
        </authorList>
    </citation>
    <scope>NUCLEOTIDE SEQUENCE [LARGE SCALE GENOMIC DNA]</scope>
</reference>
<keyword evidence="3" id="KW-1185">Reference proteome</keyword>
<dbReference type="RefSeq" id="YP_009623760.1">
    <property type="nucleotide sequence ID" value="NC_042116.1"/>
</dbReference>
<reference evidence="2 4" key="3">
    <citation type="submission" date="2019-06" db="EMBL/GenBank/DDBJ databases">
        <authorList>
            <person name="Bower L."/>
            <person name="Leinonen R."/>
        </authorList>
    </citation>
    <scope>NUCLEOTIDE SEQUENCE [LARGE SCALE GENOMIC DNA]</scope>
</reference>
<dbReference type="Proteomes" id="UP000317227">
    <property type="component" value="Segment"/>
</dbReference>
<dbReference type="Proteomes" id="UP000240931">
    <property type="component" value="Segment"/>
</dbReference>
<organism evidence="1 3">
    <name type="scientific">Yersinia phage fHe-Yen9-04</name>
    <dbReference type="NCBI Taxonomy" id="2052742"/>
    <lineage>
        <taxon>Viruses</taxon>
        <taxon>Duplodnaviria</taxon>
        <taxon>Heunggongvirae</taxon>
        <taxon>Uroviricota</taxon>
        <taxon>Caudoviricetes</taxon>
        <taxon>Eneladusvirus</taxon>
        <taxon>Eneladusvirus Yen904</taxon>
    </lineage>
</organism>
<dbReference type="GeneID" id="40100568"/>
<protein>
    <submittedName>
        <fullName evidence="1">Uncharacterized protein</fullName>
    </submittedName>
</protein>
<sequence length="148" mass="16891">MVRKIIMNLLEQFKTAQAVYLGLINGYGSDIIVELLNDIQSRYPTFNATTIVGYTPEWNDGETCEHSSDICVAYLTDEVLDQLDDILRKLGEEFEFNDMSREDARAIEKELNLADVILQEIYGTNYQLGAIFVDGTFHVSHTEYECGY</sequence>
<evidence type="ECO:0000313" key="1">
    <source>
        <dbReference type="EMBL" id="SOK58427.1"/>
    </source>
</evidence>
<evidence type="ECO:0000313" key="2">
    <source>
        <dbReference type="EMBL" id="VUE36196.1"/>
    </source>
</evidence>
<dbReference type="KEGG" id="vg:40100568"/>
<gene>
    <name evidence="1" type="primary">g150</name>
</gene>